<protein>
    <submittedName>
        <fullName evidence="1">Uncharacterized protein</fullName>
    </submittedName>
</protein>
<comment type="caution">
    <text evidence="1">The sequence shown here is derived from an EMBL/GenBank/DDBJ whole genome shotgun (WGS) entry which is preliminary data.</text>
</comment>
<dbReference type="RefSeq" id="WP_123642721.1">
    <property type="nucleotide sequence ID" value="NZ_ML119086.1"/>
</dbReference>
<keyword evidence="2" id="KW-1185">Reference proteome</keyword>
<sequence>MTQTTRPGPERDDHDLQHLVSDLFGVSSDIRYVSLLRAGRLHSRQRDGISESSSVESDRYEELFVNPALLNLAANRGNLDCGGLAWLVVRYGHFQQFILPIRDGHLSVCLELRARPEEHAEPIRQLLAAHLLEAQA</sequence>
<gene>
    <name evidence="1" type="ORF">EAT49_12760</name>
</gene>
<organism evidence="1 2">
    <name type="scientific">Histidinibacterium lentulum</name>
    <dbReference type="NCBI Taxonomy" id="2480588"/>
    <lineage>
        <taxon>Bacteria</taxon>
        <taxon>Pseudomonadati</taxon>
        <taxon>Pseudomonadota</taxon>
        <taxon>Alphaproteobacteria</taxon>
        <taxon>Rhodobacterales</taxon>
        <taxon>Paracoccaceae</taxon>
        <taxon>Histidinibacterium</taxon>
    </lineage>
</organism>
<evidence type="ECO:0000313" key="2">
    <source>
        <dbReference type="Proteomes" id="UP000268016"/>
    </source>
</evidence>
<proteinExistence type="predicted"/>
<name>A0A3N2QYF2_9RHOB</name>
<evidence type="ECO:0000313" key="1">
    <source>
        <dbReference type="EMBL" id="ROU00173.1"/>
    </source>
</evidence>
<dbReference type="AlphaFoldDB" id="A0A3N2QYF2"/>
<accession>A0A3N2QYF2</accession>
<dbReference type="EMBL" id="RDRB01000006">
    <property type="protein sequence ID" value="ROU00173.1"/>
    <property type="molecule type" value="Genomic_DNA"/>
</dbReference>
<dbReference type="Proteomes" id="UP000268016">
    <property type="component" value="Unassembled WGS sequence"/>
</dbReference>
<dbReference type="OrthoDB" id="678049at2"/>
<reference evidence="1 2" key="1">
    <citation type="submission" date="2018-10" db="EMBL/GenBank/DDBJ databases">
        <title>Histidinibacterium lentulum gen. nov., sp. nov., a marine bacterium from the culture broth of Picochlorum sp. 122.</title>
        <authorList>
            <person name="Wang G."/>
        </authorList>
    </citation>
    <scope>NUCLEOTIDE SEQUENCE [LARGE SCALE GENOMIC DNA]</scope>
    <source>
        <strain evidence="1 2">B17</strain>
    </source>
</reference>